<evidence type="ECO:0000256" key="4">
    <source>
        <dbReference type="ARBA" id="ARBA00022692"/>
    </source>
</evidence>
<dbReference type="PANTHER" id="PTHR24223">
    <property type="entry name" value="ATP-BINDING CASSETTE SUB-FAMILY C"/>
    <property type="match status" value="1"/>
</dbReference>
<dbReference type="OrthoDB" id="6500128at2759"/>
<dbReference type="Pfam" id="PF00005">
    <property type="entry name" value="ABC_tran"/>
    <property type="match status" value="1"/>
</dbReference>
<dbReference type="PROSITE" id="PS50929">
    <property type="entry name" value="ABC_TM1F"/>
    <property type="match status" value="1"/>
</dbReference>
<feature type="transmembrane region" description="Helical" evidence="11">
    <location>
        <begin position="276"/>
        <end position="298"/>
    </location>
</feature>
<dbReference type="SUPFAM" id="SSF90123">
    <property type="entry name" value="ABC transporter transmembrane region"/>
    <property type="match status" value="1"/>
</dbReference>
<evidence type="ECO:0000259" key="12">
    <source>
        <dbReference type="PROSITE" id="PS50893"/>
    </source>
</evidence>
<feature type="region of interest" description="Disordered" evidence="10">
    <location>
        <begin position="80"/>
        <end position="131"/>
    </location>
</feature>
<evidence type="ECO:0000256" key="7">
    <source>
        <dbReference type="ARBA" id="ARBA00022840"/>
    </source>
</evidence>
<dbReference type="InterPro" id="IPR036640">
    <property type="entry name" value="ABC1_TM_sf"/>
</dbReference>
<dbReference type="Gene3D" id="3.40.50.300">
    <property type="entry name" value="P-loop containing nucleotide triphosphate hydrolases"/>
    <property type="match status" value="2"/>
</dbReference>
<evidence type="ECO:0000256" key="2">
    <source>
        <dbReference type="ARBA" id="ARBA00009726"/>
    </source>
</evidence>
<dbReference type="AlphaFoldDB" id="A0A7R9KW19"/>
<dbReference type="CDD" id="cd18603">
    <property type="entry name" value="ABC_6TM_MRP1_2_3_6_D2_like"/>
    <property type="match status" value="1"/>
</dbReference>
<dbReference type="GO" id="GO:0005774">
    <property type="term" value="C:vacuolar membrane"/>
    <property type="evidence" value="ECO:0007669"/>
    <property type="project" value="UniProtKB-SubCell"/>
</dbReference>
<dbReference type="FunFam" id="3.40.50.300:FF:000074">
    <property type="entry name" value="Multidrug resistance-associated protein 5 isoform 1"/>
    <property type="match status" value="1"/>
</dbReference>
<comment type="subcellular location">
    <subcellularLocation>
        <location evidence="1">Vacuole membrane</location>
        <topology evidence="1">Multi-pass membrane protein</topology>
    </subcellularLocation>
</comment>
<dbReference type="GO" id="GO:0005524">
    <property type="term" value="F:ATP binding"/>
    <property type="evidence" value="ECO:0007669"/>
    <property type="project" value="UniProtKB-KW"/>
</dbReference>
<evidence type="ECO:0000256" key="5">
    <source>
        <dbReference type="ARBA" id="ARBA00022737"/>
    </source>
</evidence>
<dbReference type="EMBL" id="OC862750">
    <property type="protein sequence ID" value="CAD7630497.1"/>
    <property type="molecule type" value="Genomic_DNA"/>
</dbReference>
<evidence type="ECO:0000313" key="15">
    <source>
        <dbReference type="Proteomes" id="UP000759131"/>
    </source>
</evidence>
<dbReference type="PROSITE" id="PS50893">
    <property type="entry name" value="ABC_TRANSPORTER_2"/>
    <property type="match status" value="1"/>
</dbReference>
<dbReference type="InterPro" id="IPR050173">
    <property type="entry name" value="ABC_transporter_C-like"/>
</dbReference>
<keyword evidence="9 11" id="KW-0472">Membrane</keyword>
<feature type="transmembrane region" description="Helical" evidence="11">
    <location>
        <begin position="395"/>
        <end position="412"/>
    </location>
</feature>
<dbReference type="InterPro" id="IPR027417">
    <property type="entry name" value="P-loop_NTPase"/>
</dbReference>
<dbReference type="InterPro" id="IPR003439">
    <property type="entry name" value="ABC_transporter-like_ATP-bd"/>
</dbReference>
<sequence>LVTNKASVLPEVDKIIVLKEGSVCDFGSFDELMAKSGEFAEFIAEYVIKQESQDIDEKEMQILAKLRQTVKPLIERQLSVKSNESDSQSQNVSKPVSISDTNTEKTPEKSETNSNTKPIDNNEDELSDESKGKLIDKEVSAKGGIKMSVYKKYFGLIGAWSLATIFVAFIVSNIANAASGLWLSEWSNDALKPRVGNGTDLRVYRLGVYAGIGGAEVIALIIAQLWLRIRCMRTSNQLHDQMIGRVVRAPMSYFDTTPIGRLLFRFSDGIDTLDGYVIYVLDLTFINFFMMTQSLIIISFETPLVLLAIGPIIIVYIICQRIYISSSRQIKRIESETRSPIISHLSETFNGTASIRAFGADHWFVRQSYRRIDANNQCVYLDSCGEQWLKIRLEFLGSLIVFVSTISAVIFRDQLSPGLAALVINYSLNITLILSAFVTYISHTDKAMVTVEKCMELTQTPQEAEWYNEKTKPADNWPTMGCIEFTDYCTKYREGLDLVLKDIAIDIKGRQRVAIVGRTGAGKSSLALALFRLIEPTTGTVTIDGVDCSTIGLQDLRSKLTIIPQDPALFSGTLRYNLDLLVQYSDLEIWRALESAHLKTFVESLERGLNHDIAENGENLSAGQKQLVCLARALLRRTRVLVLDEATAAIDMETDDTIQKTIREEFESSTIITIAHRLNTIIDYNLVIVLNNGSIAESGTPEQLLADNTSIFYSMAKQEKLV</sequence>
<protein>
    <submittedName>
        <fullName evidence="14">Uncharacterized protein</fullName>
    </submittedName>
</protein>
<evidence type="ECO:0000256" key="9">
    <source>
        <dbReference type="ARBA" id="ARBA00023136"/>
    </source>
</evidence>
<dbReference type="InterPro" id="IPR017871">
    <property type="entry name" value="ABC_transporter-like_CS"/>
</dbReference>
<feature type="transmembrane region" description="Helical" evidence="11">
    <location>
        <begin position="153"/>
        <end position="183"/>
    </location>
</feature>
<keyword evidence="8 11" id="KW-1133">Transmembrane helix</keyword>
<dbReference type="Gene3D" id="1.20.1560.10">
    <property type="entry name" value="ABC transporter type 1, transmembrane domain"/>
    <property type="match status" value="1"/>
</dbReference>
<dbReference type="EMBL" id="CAJPIZ010008175">
    <property type="protein sequence ID" value="CAG2110927.1"/>
    <property type="molecule type" value="Genomic_DNA"/>
</dbReference>
<feature type="transmembrane region" description="Helical" evidence="11">
    <location>
        <begin position="418"/>
        <end position="441"/>
    </location>
</feature>
<dbReference type="FunFam" id="1.20.1560.10:FF:000063">
    <property type="entry name" value="Multidrug resistance protein ABC transporter"/>
    <property type="match status" value="1"/>
</dbReference>
<gene>
    <name evidence="14" type="ORF">OSB1V03_LOCUS10910</name>
</gene>
<evidence type="ECO:0000256" key="1">
    <source>
        <dbReference type="ARBA" id="ARBA00004128"/>
    </source>
</evidence>
<evidence type="ECO:0000256" key="11">
    <source>
        <dbReference type="SAM" id="Phobius"/>
    </source>
</evidence>
<keyword evidence="6" id="KW-0547">Nucleotide-binding</keyword>
<accession>A0A7R9KW19</accession>
<proteinExistence type="inferred from homology"/>
<dbReference type="SUPFAM" id="SSF52540">
    <property type="entry name" value="P-loop containing nucleoside triphosphate hydrolases"/>
    <property type="match status" value="1"/>
</dbReference>
<dbReference type="PROSITE" id="PS00211">
    <property type="entry name" value="ABC_TRANSPORTER_1"/>
    <property type="match status" value="1"/>
</dbReference>
<dbReference type="GO" id="GO:0140359">
    <property type="term" value="F:ABC-type transporter activity"/>
    <property type="evidence" value="ECO:0007669"/>
    <property type="project" value="InterPro"/>
</dbReference>
<evidence type="ECO:0000259" key="13">
    <source>
        <dbReference type="PROSITE" id="PS50929"/>
    </source>
</evidence>
<dbReference type="SMART" id="SM00382">
    <property type="entry name" value="AAA"/>
    <property type="match status" value="1"/>
</dbReference>
<dbReference type="InterPro" id="IPR011527">
    <property type="entry name" value="ABC1_TM_dom"/>
</dbReference>
<keyword evidence="4 11" id="KW-0812">Transmembrane</keyword>
<dbReference type="GO" id="GO:0016887">
    <property type="term" value="F:ATP hydrolysis activity"/>
    <property type="evidence" value="ECO:0007669"/>
    <property type="project" value="InterPro"/>
</dbReference>
<keyword evidence="3" id="KW-0813">Transport</keyword>
<dbReference type="CDD" id="cd03244">
    <property type="entry name" value="ABCC_MRP_domain2"/>
    <property type="match status" value="1"/>
</dbReference>
<evidence type="ECO:0000256" key="8">
    <source>
        <dbReference type="ARBA" id="ARBA00022989"/>
    </source>
</evidence>
<evidence type="ECO:0000313" key="14">
    <source>
        <dbReference type="EMBL" id="CAD7630497.1"/>
    </source>
</evidence>
<feature type="transmembrane region" description="Helical" evidence="11">
    <location>
        <begin position="203"/>
        <end position="227"/>
    </location>
</feature>
<dbReference type="InterPro" id="IPR003593">
    <property type="entry name" value="AAA+_ATPase"/>
</dbReference>
<keyword evidence="15" id="KW-1185">Reference proteome</keyword>
<keyword evidence="7" id="KW-0067">ATP-binding</keyword>
<feature type="non-terminal residue" evidence="14">
    <location>
        <position position="1"/>
    </location>
</feature>
<dbReference type="Pfam" id="PF00664">
    <property type="entry name" value="ABC_membrane"/>
    <property type="match status" value="1"/>
</dbReference>
<name>A0A7R9KW19_9ACAR</name>
<comment type="similarity">
    <text evidence="2">Belongs to the ABC transporter superfamily. ABCC family. Conjugate transporter (TC 3.A.1.208) subfamily.</text>
</comment>
<reference evidence="14" key="1">
    <citation type="submission" date="2020-11" db="EMBL/GenBank/DDBJ databases">
        <authorList>
            <person name="Tran Van P."/>
        </authorList>
    </citation>
    <scope>NUCLEOTIDE SEQUENCE</scope>
</reference>
<evidence type="ECO:0000256" key="10">
    <source>
        <dbReference type="SAM" id="MobiDB-lite"/>
    </source>
</evidence>
<feature type="transmembrane region" description="Helical" evidence="11">
    <location>
        <begin position="304"/>
        <end position="324"/>
    </location>
</feature>
<feature type="compositionally biased region" description="Polar residues" evidence="10">
    <location>
        <begin position="80"/>
        <end position="101"/>
    </location>
</feature>
<evidence type="ECO:0000256" key="3">
    <source>
        <dbReference type="ARBA" id="ARBA00022448"/>
    </source>
</evidence>
<organism evidence="14">
    <name type="scientific">Medioppia subpectinata</name>
    <dbReference type="NCBI Taxonomy" id="1979941"/>
    <lineage>
        <taxon>Eukaryota</taxon>
        <taxon>Metazoa</taxon>
        <taxon>Ecdysozoa</taxon>
        <taxon>Arthropoda</taxon>
        <taxon>Chelicerata</taxon>
        <taxon>Arachnida</taxon>
        <taxon>Acari</taxon>
        <taxon>Acariformes</taxon>
        <taxon>Sarcoptiformes</taxon>
        <taxon>Oribatida</taxon>
        <taxon>Brachypylina</taxon>
        <taxon>Oppioidea</taxon>
        <taxon>Oppiidae</taxon>
        <taxon>Medioppia</taxon>
    </lineage>
</organism>
<feature type="compositionally biased region" description="Basic and acidic residues" evidence="10">
    <location>
        <begin position="102"/>
        <end position="111"/>
    </location>
</feature>
<keyword evidence="5" id="KW-0677">Repeat</keyword>
<feature type="domain" description="ABC transmembrane type-1" evidence="13">
    <location>
        <begin position="163"/>
        <end position="446"/>
    </location>
</feature>
<feature type="domain" description="ABC transporter" evidence="12">
    <location>
        <begin position="483"/>
        <end position="717"/>
    </location>
</feature>
<dbReference type="PANTHER" id="PTHR24223:SF443">
    <property type="entry name" value="MULTIDRUG-RESISTANCE LIKE PROTEIN 1, ISOFORM I"/>
    <property type="match status" value="1"/>
</dbReference>
<evidence type="ECO:0000256" key="6">
    <source>
        <dbReference type="ARBA" id="ARBA00022741"/>
    </source>
</evidence>
<dbReference type="Proteomes" id="UP000759131">
    <property type="component" value="Unassembled WGS sequence"/>
</dbReference>